<dbReference type="Gene3D" id="3.40.630.30">
    <property type="match status" value="1"/>
</dbReference>
<sequence length="249" mass="28598">MDGKYALVTLEARPDLKDEINKLHNIGWINFMREDPIAVKYWSELLSYFPEFQYILLNEEFKPMACGNSIPFYWDGNEDSLPAGWDNVFEKGILDFRNNIQSNSLSALSIVIHPEFRGKGLSEIMVKEMKGLAIKNNLKNMVAPVRPSLKEMYPLIPMEEYINWEREDNMPFDSWIRTHVKTGASIIKVAEESMVIPASVKEWEGWTGMKFPSSGSYIINGGLVPLEIDKPANVGSYIEPNVWLRHHLD</sequence>
<proteinExistence type="predicted"/>
<evidence type="ECO:0000313" key="1">
    <source>
        <dbReference type="EMBL" id="GGG78587.1"/>
    </source>
</evidence>
<accession>A0A917HGS9</accession>
<dbReference type="InterPro" id="IPR016181">
    <property type="entry name" value="Acyl_CoA_acyltransferase"/>
</dbReference>
<keyword evidence="2" id="KW-1185">Reference proteome</keyword>
<reference evidence="1" key="2">
    <citation type="submission" date="2020-09" db="EMBL/GenBank/DDBJ databases">
        <authorList>
            <person name="Sun Q."/>
            <person name="Zhou Y."/>
        </authorList>
    </citation>
    <scope>NUCLEOTIDE SEQUENCE</scope>
    <source>
        <strain evidence="1">CGMCC 1.12754</strain>
    </source>
</reference>
<reference evidence="1" key="1">
    <citation type="journal article" date="2014" name="Int. J. Syst. Evol. Microbiol.">
        <title>Complete genome sequence of Corynebacterium casei LMG S-19264T (=DSM 44701T), isolated from a smear-ripened cheese.</title>
        <authorList>
            <consortium name="US DOE Joint Genome Institute (JGI-PGF)"/>
            <person name="Walter F."/>
            <person name="Albersmeier A."/>
            <person name="Kalinowski J."/>
            <person name="Ruckert C."/>
        </authorList>
    </citation>
    <scope>NUCLEOTIDE SEQUENCE</scope>
    <source>
        <strain evidence="1">CGMCC 1.12754</strain>
    </source>
</reference>
<dbReference type="SUPFAM" id="SSF55729">
    <property type="entry name" value="Acyl-CoA N-acyltransferases (Nat)"/>
    <property type="match status" value="1"/>
</dbReference>
<protein>
    <submittedName>
        <fullName evidence="1">Transferase</fullName>
    </submittedName>
</protein>
<comment type="caution">
    <text evidence="1">The sequence shown here is derived from an EMBL/GenBank/DDBJ whole genome shotgun (WGS) entry which is preliminary data.</text>
</comment>
<keyword evidence="1" id="KW-0808">Transferase</keyword>
<dbReference type="Proteomes" id="UP000622860">
    <property type="component" value="Unassembled WGS sequence"/>
</dbReference>
<organism evidence="1 2">
    <name type="scientific">Virgibacillus oceani</name>
    <dbReference type="NCBI Taxonomy" id="1479511"/>
    <lineage>
        <taxon>Bacteria</taxon>
        <taxon>Bacillati</taxon>
        <taxon>Bacillota</taxon>
        <taxon>Bacilli</taxon>
        <taxon>Bacillales</taxon>
        <taxon>Bacillaceae</taxon>
        <taxon>Virgibacillus</taxon>
    </lineage>
</organism>
<dbReference type="EMBL" id="BMFR01000010">
    <property type="protein sequence ID" value="GGG78587.1"/>
    <property type="molecule type" value="Genomic_DNA"/>
</dbReference>
<gene>
    <name evidence="1" type="ORF">GCM10011398_24850</name>
</gene>
<name>A0A917HGS9_9BACI</name>
<evidence type="ECO:0000313" key="2">
    <source>
        <dbReference type="Proteomes" id="UP000622860"/>
    </source>
</evidence>
<dbReference type="AlphaFoldDB" id="A0A917HGS9"/>
<dbReference type="GO" id="GO:0016740">
    <property type="term" value="F:transferase activity"/>
    <property type="evidence" value="ECO:0007669"/>
    <property type="project" value="UniProtKB-KW"/>
</dbReference>